<name>A0A428GVH6_STRCR</name>
<accession>A0A428GVH6</accession>
<dbReference type="EMBL" id="RJPQ01000002">
    <property type="protein sequence ID" value="RSJ87171.1"/>
    <property type="molecule type" value="Genomic_DNA"/>
</dbReference>
<evidence type="ECO:0000313" key="2">
    <source>
        <dbReference type="Proteomes" id="UP000277890"/>
    </source>
</evidence>
<sequence>MYSCHFHILARGFMLKYTVGGNSMNDKVTKVRLAYPLGEDLIYVFLKNIMPTVDSYWDA</sequence>
<proteinExistence type="predicted"/>
<protein>
    <submittedName>
        <fullName evidence="1">Uncharacterized protein</fullName>
    </submittedName>
</protein>
<organism evidence="1 2">
    <name type="scientific">Streptococcus cristatus</name>
    <dbReference type="NCBI Taxonomy" id="45634"/>
    <lineage>
        <taxon>Bacteria</taxon>
        <taxon>Bacillati</taxon>
        <taxon>Bacillota</taxon>
        <taxon>Bacilli</taxon>
        <taxon>Lactobacillales</taxon>
        <taxon>Streptococcaceae</taxon>
        <taxon>Streptococcus</taxon>
    </lineage>
</organism>
<evidence type="ECO:0000313" key="1">
    <source>
        <dbReference type="EMBL" id="RSJ87171.1"/>
    </source>
</evidence>
<dbReference type="Proteomes" id="UP000277890">
    <property type="component" value="Unassembled WGS sequence"/>
</dbReference>
<comment type="caution">
    <text evidence="1">The sequence shown here is derived from an EMBL/GenBank/DDBJ whole genome shotgun (WGS) entry which is preliminary data.</text>
</comment>
<dbReference type="AlphaFoldDB" id="A0A428GVH6"/>
<reference evidence="1 2" key="1">
    <citation type="submission" date="2018-11" db="EMBL/GenBank/DDBJ databases">
        <title>Species Designations Belie Phenotypic and Genotypic Heterogeneity in Oral Streptococci.</title>
        <authorList>
            <person name="Velsko I."/>
        </authorList>
    </citation>
    <scope>NUCLEOTIDE SEQUENCE [LARGE SCALE GENOMIC DNA]</scope>
    <source>
        <strain evidence="1 2">A54</strain>
    </source>
</reference>
<gene>
    <name evidence="1" type="ORF">D8794_02830</name>
</gene>